<reference evidence="3" key="1">
    <citation type="journal article" date="2015" name="MBio">
        <title>Genome-resolved metagenomic analysis reveals roles for candidate phyla and other microbial community members in biogeochemical transformations in oil reservoirs.</title>
        <authorList>
            <person name="Hu P."/>
            <person name="Tom L."/>
            <person name="Singh A."/>
            <person name="Thomas B.C."/>
            <person name="Baker B.J."/>
            <person name="Piceno Y.M."/>
            <person name="Andersen G.L."/>
            <person name="Banfield J.F."/>
        </authorList>
    </citation>
    <scope>NUCLEOTIDE SEQUENCE [LARGE SCALE GENOMIC DNA]</scope>
    <source>
        <strain evidence="3">56_747</strain>
    </source>
</reference>
<protein>
    <recommendedName>
        <fullName evidence="6">Permease</fullName>
    </recommendedName>
</protein>
<feature type="transmembrane region" description="Helical" evidence="1">
    <location>
        <begin position="36"/>
        <end position="59"/>
    </location>
</feature>
<evidence type="ECO:0008006" key="6">
    <source>
        <dbReference type="Google" id="ProtNLM"/>
    </source>
</evidence>
<evidence type="ECO:0000313" key="5">
    <source>
        <dbReference type="Proteomes" id="UP000057043"/>
    </source>
</evidence>
<gene>
    <name evidence="2" type="ORF">XD72_0213</name>
    <name evidence="3" type="ORF">XE07_0569</name>
</gene>
<evidence type="ECO:0000313" key="4">
    <source>
        <dbReference type="Proteomes" id="UP000053961"/>
    </source>
</evidence>
<evidence type="ECO:0000313" key="2">
    <source>
        <dbReference type="EMBL" id="KUK45435.1"/>
    </source>
</evidence>
<dbReference type="AlphaFoldDB" id="A0A101FW17"/>
<keyword evidence="1" id="KW-1133">Transmembrane helix</keyword>
<dbReference type="Proteomes" id="UP000057043">
    <property type="component" value="Unassembled WGS sequence"/>
</dbReference>
<feature type="transmembrane region" description="Helical" evidence="1">
    <location>
        <begin position="138"/>
        <end position="158"/>
    </location>
</feature>
<proteinExistence type="predicted"/>
<dbReference type="EMBL" id="LGHB01000004">
    <property type="protein sequence ID" value="KUK97184.1"/>
    <property type="molecule type" value="Genomic_DNA"/>
</dbReference>
<evidence type="ECO:0000256" key="1">
    <source>
        <dbReference type="SAM" id="Phobius"/>
    </source>
</evidence>
<comment type="caution">
    <text evidence="2">The sequence shown here is derived from an EMBL/GenBank/DDBJ whole genome shotgun (WGS) entry which is preliminary data.</text>
</comment>
<dbReference type="Proteomes" id="UP000053961">
    <property type="component" value="Unassembled WGS sequence"/>
</dbReference>
<dbReference type="EMBL" id="LGFT01000003">
    <property type="protein sequence ID" value="KUK45435.1"/>
    <property type="molecule type" value="Genomic_DNA"/>
</dbReference>
<organism evidence="2 5">
    <name type="scientific">Methanothrix harundinacea</name>
    <dbReference type="NCBI Taxonomy" id="301375"/>
    <lineage>
        <taxon>Archaea</taxon>
        <taxon>Methanobacteriati</taxon>
        <taxon>Methanobacteriota</taxon>
        <taxon>Stenosarchaea group</taxon>
        <taxon>Methanomicrobia</taxon>
        <taxon>Methanotrichales</taxon>
        <taxon>Methanotrichaceae</taxon>
        <taxon>Methanothrix</taxon>
    </lineage>
</organism>
<sequence length="159" mass="16951">MKNERPREGKARVEEDTKPQKITASLNKTATSFAQVFPILIGVMLLISLILVLVPQSFYGAVFTGDEIFDPLVGALIGSVAAGNPITSYIIGGELLDRGVSLLAVTAFIAAWVTVGIAQLPAEGMVLGKRFALIRNVISFLSAVLVAILTSLTLELIWP</sequence>
<feature type="transmembrane region" description="Helical" evidence="1">
    <location>
        <begin position="99"/>
        <end position="118"/>
    </location>
</feature>
<reference evidence="4 5" key="2">
    <citation type="journal article" date="2015" name="MBio">
        <title>Genome-Resolved Metagenomic Analysis Reveals Roles for Candidate Phyla and Other Microbial Community Members in Biogeochemical Transformations in Oil Reservoirs.</title>
        <authorList>
            <person name="Hu P."/>
            <person name="Tom L."/>
            <person name="Singh A."/>
            <person name="Thomas B.C."/>
            <person name="Baker B.J."/>
            <person name="Piceno Y.M."/>
            <person name="Andersen G.L."/>
            <person name="Banfield J.F."/>
        </authorList>
    </citation>
    <scope>NUCLEOTIDE SEQUENCE [LARGE SCALE GENOMIC DNA]</scope>
    <source>
        <strain evidence="2">57_489</strain>
    </source>
</reference>
<evidence type="ECO:0000313" key="3">
    <source>
        <dbReference type="EMBL" id="KUK97184.1"/>
    </source>
</evidence>
<feature type="transmembrane region" description="Helical" evidence="1">
    <location>
        <begin position="71"/>
        <end position="92"/>
    </location>
</feature>
<accession>A0A101FW17</accession>
<dbReference type="PATRIC" id="fig|301375.6.peg.1474"/>
<name>A0A101FW17_9EURY</name>
<keyword evidence="1" id="KW-0472">Membrane</keyword>
<keyword evidence="1" id="KW-0812">Transmembrane</keyword>